<keyword evidence="3" id="KW-0378">Hydrolase</keyword>
<dbReference type="InterPro" id="IPR023296">
    <property type="entry name" value="Glyco_hydro_beta-prop_sf"/>
</dbReference>
<evidence type="ECO:0000256" key="3">
    <source>
        <dbReference type="ARBA" id="ARBA00022801"/>
    </source>
</evidence>
<dbReference type="Pfam" id="PF00251">
    <property type="entry name" value="Glyco_hydro_32N"/>
    <property type="match status" value="1"/>
</dbReference>
<reference evidence="6 7" key="1">
    <citation type="submission" date="2020-08" db="EMBL/GenBank/DDBJ databases">
        <authorList>
            <person name="Sun Q."/>
            <person name="Inoue M."/>
        </authorList>
    </citation>
    <scope>NUCLEOTIDE SEQUENCE [LARGE SCALE GENOMIC DNA]</scope>
    <source>
        <strain evidence="6 7">CCM 8938</strain>
    </source>
</reference>
<evidence type="ECO:0000259" key="5">
    <source>
        <dbReference type="Pfam" id="PF00251"/>
    </source>
</evidence>
<keyword evidence="7" id="KW-1185">Reference proteome</keyword>
<dbReference type="EC" id="3.2.1.26" evidence="2"/>
<evidence type="ECO:0000313" key="6">
    <source>
        <dbReference type="EMBL" id="MBC6113141.1"/>
    </source>
</evidence>
<dbReference type="InterPro" id="IPR013148">
    <property type="entry name" value="Glyco_hydro_32_N"/>
</dbReference>
<gene>
    <name evidence="6" type="ORF">H7U22_22220</name>
</gene>
<dbReference type="PANTHER" id="PTHR43101:SF1">
    <property type="entry name" value="BETA-FRUCTOSIDASE"/>
    <property type="match status" value="1"/>
</dbReference>
<feature type="domain" description="Glycosyl hydrolase family 32 N-terminal" evidence="5">
    <location>
        <begin position="71"/>
        <end position="240"/>
    </location>
</feature>
<comment type="caution">
    <text evidence="6">The sequence shown here is derived from an EMBL/GenBank/DDBJ whole genome shotgun (WGS) entry which is preliminary data.</text>
</comment>
<dbReference type="RefSeq" id="WP_187073560.1">
    <property type="nucleotide sequence ID" value="NZ_JACRYL010000038.1"/>
</dbReference>
<protein>
    <recommendedName>
        <fullName evidence="2">beta-fructofuranosidase</fullName>
        <ecNumber evidence="2">3.2.1.26</ecNumber>
    </recommendedName>
</protein>
<evidence type="ECO:0000256" key="2">
    <source>
        <dbReference type="ARBA" id="ARBA00012758"/>
    </source>
</evidence>
<evidence type="ECO:0000256" key="4">
    <source>
        <dbReference type="ARBA" id="ARBA00023295"/>
    </source>
</evidence>
<comment type="similarity">
    <text evidence="1">Belongs to the glycosyl hydrolase 32 family.</text>
</comment>
<dbReference type="InterPro" id="IPR001362">
    <property type="entry name" value="Glyco_hydro_32"/>
</dbReference>
<organism evidence="6 7">
    <name type="scientific">Pedobacter fastidiosus</name>
    <dbReference type="NCBI Taxonomy" id="2765361"/>
    <lineage>
        <taxon>Bacteria</taxon>
        <taxon>Pseudomonadati</taxon>
        <taxon>Bacteroidota</taxon>
        <taxon>Sphingobacteriia</taxon>
        <taxon>Sphingobacteriales</taxon>
        <taxon>Sphingobacteriaceae</taxon>
        <taxon>Pedobacter</taxon>
    </lineage>
</organism>
<dbReference type="Proteomes" id="UP000652755">
    <property type="component" value="Unassembled WGS sequence"/>
</dbReference>
<proteinExistence type="inferred from homology"/>
<accession>A0ABR7KYE8</accession>
<dbReference type="Gene3D" id="2.115.10.20">
    <property type="entry name" value="Glycosyl hydrolase domain, family 43"/>
    <property type="match status" value="1"/>
</dbReference>
<dbReference type="SMART" id="SM00640">
    <property type="entry name" value="Glyco_32"/>
    <property type="match status" value="1"/>
</dbReference>
<dbReference type="CDD" id="cd08995">
    <property type="entry name" value="GH32_EcAec43-like"/>
    <property type="match status" value="1"/>
</dbReference>
<dbReference type="SUPFAM" id="SSF75005">
    <property type="entry name" value="Arabinanase/levansucrase/invertase"/>
    <property type="match status" value="1"/>
</dbReference>
<dbReference type="PANTHER" id="PTHR43101">
    <property type="entry name" value="BETA-FRUCTOSIDASE"/>
    <property type="match status" value="1"/>
</dbReference>
<dbReference type="EMBL" id="JACRYL010000038">
    <property type="protein sequence ID" value="MBC6113141.1"/>
    <property type="molecule type" value="Genomic_DNA"/>
</dbReference>
<evidence type="ECO:0000256" key="1">
    <source>
        <dbReference type="ARBA" id="ARBA00009902"/>
    </source>
</evidence>
<evidence type="ECO:0000313" key="7">
    <source>
        <dbReference type="Proteomes" id="UP000652755"/>
    </source>
</evidence>
<name>A0ABR7KYE8_9SPHI</name>
<dbReference type="InterPro" id="IPR051214">
    <property type="entry name" value="GH32_Enzymes"/>
</dbReference>
<keyword evidence="4" id="KW-0326">Glycosidase</keyword>
<sequence length="494" mass="56042">MKNVLFGLLFSLTLTVCDAQLGVKYDPKIQSTKNLQYWRPKGNLFVGDCMPYSRGGTFYFYWLLDSAHHASLNGLGGHQWTLSTTEDLKTWKQEPVVLGIDEAWEKSICTGSIAYYKNNYYAFYATRLIDKNGHVNEQLSYAISKDGIHFDKQKPNPFYTSAPGYSKRDFRDPKVFVDEQTGEFHLFVSSWQENPVLNHAGGSLVHLVSKDLKTWETKDPVLTGQSSVPECPDYFFWKGWYYLVYGDNGDTYYVKSKKPYGPWEEPKYQSLNESWSNVLKTASFQNDRRISASWIPSRSDNKDNNGEIFGGNALFREIIQQADGTLDTKFPEEMIPESGPAMQLKIIPDLFSTVINPSSLSVSAPNGIGASHLENVPQNCRITMEIEPMGTNDEFGFYLRANEHASDGYKTSFSANNQTVWLGNTSIKAVIGLDKAIKIDLILHDDIIDLSINNNRCIVNRTPEHKGNFLWFFAKHGTVKFKSIKISPLLEQKP</sequence>